<dbReference type="Proteomes" id="UP000244077">
    <property type="component" value="Unassembled WGS sequence"/>
</dbReference>
<dbReference type="EMBL" id="QAOH01000009">
    <property type="protein sequence ID" value="PTQ70795.1"/>
    <property type="molecule type" value="Genomic_DNA"/>
</dbReference>
<protein>
    <submittedName>
        <fullName evidence="1">Uncharacterized protein</fullName>
    </submittedName>
</protein>
<gene>
    <name evidence="1" type="ORF">C8N42_109124</name>
</gene>
<dbReference type="OrthoDB" id="7842223at2"/>
<organism evidence="1 2">
    <name type="scientific">Celeribacter persicus</name>
    <dbReference type="NCBI Taxonomy" id="1651082"/>
    <lineage>
        <taxon>Bacteria</taxon>
        <taxon>Pseudomonadati</taxon>
        <taxon>Pseudomonadota</taxon>
        <taxon>Alphaproteobacteria</taxon>
        <taxon>Rhodobacterales</taxon>
        <taxon>Roseobacteraceae</taxon>
        <taxon>Celeribacter</taxon>
    </lineage>
</organism>
<reference evidence="1 2" key="1">
    <citation type="submission" date="2018-04" db="EMBL/GenBank/DDBJ databases">
        <title>Genomic Encyclopedia of Archaeal and Bacterial Type Strains, Phase II (KMG-II): from individual species to whole genera.</title>
        <authorList>
            <person name="Goeker M."/>
        </authorList>
    </citation>
    <scope>NUCLEOTIDE SEQUENCE [LARGE SCALE GENOMIC DNA]</scope>
    <source>
        <strain evidence="1 2">DSM 100434</strain>
    </source>
</reference>
<evidence type="ECO:0000313" key="1">
    <source>
        <dbReference type="EMBL" id="PTQ70795.1"/>
    </source>
</evidence>
<sequence>MKNLLLGVLILVGLTLAWMPFAQMKRTATAELGGGIEVSMRLRPMVSMQSDWHRTLILRSPSGRLKTQLFEDTGWWRGSNLYFHETGVYVLHEGQGGCVPFTLLPPELVLAPEISCAKAEIEPGKGAAMGQVGVLSRYYRGMRYLGQFTETRRDSVAIRFIEAAQAPEPELPDLL</sequence>
<proteinExistence type="predicted"/>
<dbReference type="AlphaFoldDB" id="A0A2T5HGV1"/>
<name>A0A2T5HGV1_9RHOB</name>
<comment type="caution">
    <text evidence="1">The sequence shown here is derived from an EMBL/GenBank/DDBJ whole genome shotgun (WGS) entry which is preliminary data.</text>
</comment>
<dbReference type="RefSeq" id="WP_107817010.1">
    <property type="nucleotide sequence ID" value="NZ_QAOH01000009.1"/>
</dbReference>
<keyword evidence="2" id="KW-1185">Reference proteome</keyword>
<accession>A0A2T5HGV1</accession>
<evidence type="ECO:0000313" key="2">
    <source>
        <dbReference type="Proteomes" id="UP000244077"/>
    </source>
</evidence>